<comment type="caution">
    <text evidence="1">The sequence shown here is derived from an EMBL/GenBank/DDBJ whole genome shotgun (WGS) entry which is preliminary data.</text>
</comment>
<dbReference type="EMBL" id="JACEIK010000634">
    <property type="protein sequence ID" value="MCD7460078.1"/>
    <property type="molecule type" value="Genomic_DNA"/>
</dbReference>
<protein>
    <submittedName>
        <fullName evidence="1">Uncharacterized protein</fullName>
    </submittedName>
</protein>
<evidence type="ECO:0000313" key="2">
    <source>
        <dbReference type="Proteomes" id="UP000823775"/>
    </source>
</evidence>
<proteinExistence type="predicted"/>
<dbReference type="Proteomes" id="UP000823775">
    <property type="component" value="Unassembled WGS sequence"/>
</dbReference>
<name>A0ABS8SMN0_DATST</name>
<evidence type="ECO:0000313" key="1">
    <source>
        <dbReference type="EMBL" id="MCD7460078.1"/>
    </source>
</evidence>
<organism evidence="1 2">
    <name type="scientific">Datura stramonium</name>
    <name type="common">Jimsonweed</name>
    <name type="synonym">Common thornapple</name>
    <dbReference type="NCBI Taxonomy" id="4076"/>
    <lineage>
        <taxon>Eukaryota</taxon>
        <taxon>Viridiplantae</taxon>
        <taxon>Streptophyta</taxon>
        <taxon>Embryophyta</taxon>
        <taxon>Tracheophyta</taxon>
        <taxon>Spermatophyta</taxon>
        <taxon>Magnoliopsida</taxon>
        <taxon>eudicotyledons</taxon>
        <taxon>Gunneridae</taxon>
        <taxon>Pentapetalae</taxon>
        <taxon>asterids</taxon>
        <taxon>lamiids</taxon>
        <taxon>Solanales</taxon>
        <taxon>Solanaceae</taxon>
        <taxon>Solanoideae</taxon>
        <taxon>Datureae</taxon>
        <taxon>Datura</taxon>
    </lineage>
</organism>
<reference evidence="1 2" key="1">
    <citation type="journal article" date="2021" name="BMC Genomics">
        <title>Datura genome reveals duplications of psychoactive alkaloid biosynthetic genes and high mutation rate following tissue culture.</title>
        <authorList>
            <person name="Rajewski A."/>
            <person name="Carter-House D."/>
            <person name="Stajich J."/>
            <person name="Litt A."/>
        </authorList>
    </citation>
    <scope>NUCLEOTIDE SEQUENCE [LARGE SCALE GENOMIC DNA]</scope>
    <source>
        <strain evidence="1">AR-01</strain>
    </source>
</reference>
<gene>
    <name evidence="1" type="ORF">HAX54_042809</name>
</gene>
<accession>A0ABS8SMN0</accession>
<keyword evidence="2" id="KW-1185">Reference proteome</keyword>
<sequence>MVCCGNKAQWANQTHHTPHIFIQSGPSYIVDCVTTGTKVCFRKLPNNVVVLADYYALSDDHNHLNPTISVKPASGSSAELIFSLKITSVVVGTRTIPFLFCGLGHEQKDSLPSAIKGFLTIWGHPHITKENMTWSWELNYCEWKTGIAAAKD</sequence>